<feature type="transmembrane region" description="Helical" evidence="13">
    <location>
        <begin position="54"/>
        <end position="75"/>
    </location>
</feature>
<dbReference type="InterPro" id="IPR050278">
    <property type="entry name" value="Serine_Prot_S9B/DPPIV"/>
</dbReference>
<dbReference type="PANTHER" id="PTHR11731">
    <property type="entry name" value="PROTEASE FAMILY S9B,C DIPEPTIDYL-PEPTIDASE IV-RELATED"/>
    <property type="match status" value="1"/>
</dbReference>
<keyword evidence="17" id="KW-1185">Reference proteome</keyword>
<dbReference type="SUPFAM" id="SSF53474">
    <property type="entry name" value="alpha/beta-Hydrolases"/>
    <property type="match status" value="1"/>
</dbReference>
<proteinExistence type="predicted"/>
<dbReference type="GO" id="GO:0004177">
    <property type="term" value="F:aminopeptidase activity"/>
    <property type="evidence" value="ECO:0007669"/>
    <property type="project" value="UniProtKB-KW"/>
</dbReference>
<keyword evidence="3" id="KW-0031">Aminopeptidase</keyword>
<evidence type="ECO:0000313" key="17">
    <source>
        <dbReference type="Proteomes" id="UP001374579"/>
    </source>
</evidence>
<dbReference type="InterPro" id="IPR001375">
    <property type="entry name" value="Peptidase_S9_cat"/>
</dbReference>
<dbReference type="PANTHER" id="PTHR11731:SF200">
    <property type="entry name" value="DIPEPTIDYL PEPTIDASE 10, ISOFORM B"/>
    <property type="match status" value="1"/>
</dbReference>
<evidence type="ECO:0000259" key="14">
    <source>
        <dbReference type="Pfam" id="PF00326"/>
    </source>
</evidence>
<dbReference type="PROSITE" id="PS00708">
    <property type="entry name" value="PRO_ENDOPEP_SER"/>
    <property type="match status" value="1"/>
</dbReference>
<keyword evidence="9 13" id="KW-1133">Transmembrane helix</keyword>
<keyword evidence="7" id="KW-0720">Serine protease</keyword>
<keyword evidence="6" id="KW-0378">Hydrolase</keyword>
<evidence type="ECO:0000256" key="8">
    <source>
        <dbReference type="ARBA" id="ARBA00022968"/>
    </source>
</evidence>
<evidence type="ECO:0000313" key="16">
    <source>
        <dbReference type="EMBL" id="KAK7113666.1"/>
    </source>
</evidence>
<name>A0AAN9BVX9_9CAEN</name>
<dbReference type="Gene3D" id="2.140.10.30">
    <property type="entry name" value="Dipeptidylpeptidase IV, N-terminal domain"/>
    <property type="match status" value="1"/>
</dbReference>
<evidence type="ECO:0000256" key="2">
    <source>
        <dbReference type="ARBA" id="ARBA00004485"/>
    </source>
</evidence>
<dbReference type="InterPro" id="IPR002471">
    <property type="entry name" value="Pept_S9_AS"/>
</dbReference>
<evidence type="ECO:0000256" key="3">
    <source>
        <dbReference type="ARBA" id="ARBA00022438"/>
    </source>
</evidence>
<dbReference type="GO" id="GO:0006508">
    <property type="term" value="P:proteolysis"/>
    <property type="evidence" value="ECO:0007669"/>
    <property type="project" value="UniProtKB-KW"/>
</dbReference>
<keyword evidence="8" id="KW-0735">Signal-anchor</keyword>
<dbReference type="EMBL" id="JBAMIC010000002">
    <property type="protein sequence ID" value="KAK7113666.1"/>
    <property type="molecule type" value="Genomic_DNA"/>
</dbReference>
<reference evidence="16 17" key="1">
    <citation type="submission" date="2024-02" db="EMBL/GenBank/DDBJ databases">
        <title>Chromosome-scale genome assembly of the rough periwinkle Littorina saxatilis.</title>
        <authorList>
            <person name="De Jode A."/>
            <person name="Faria R."/>
            <person name="Formenti G."/>
            <person name="Sims Y."/>
            <person name="Smith T.P."/>
            <person name="Tracey A."/>
            <person name="Wood J.M.D."/>
            <person name="Zagrodzka Z.B."/>
            <person name="Johannesson K."/>
            <person name="Butlin R.K."/>
            <person name="Leder E.H."/>
        </authorList>
    </citation>
    <scope>NUCLEOTIDE SEQUENCE [LARGE SCALE GENOMIC DNA]</scope>
    <source>
        <strain evidence="16">Snail1</strain>
        <tissue evidence="16">Muscle</tissue>
    </source>
</reference>
<dbReference type="FunFam" id="3.40.50.1820:FF:000003">
    <property type="entry name" value="Dipeptidyl peptidase 4"/>
    <property type="match status" value="1"/>
</dbReference>
<keyword evidence="5 13" id="KW-0812">Transmembrane</keyword>
<evidence type="ECO:0000256" key="13">
    <source>
        <dbReference type="SAM" id="Phobius"/>
    </source>
</evidence>
<protein>
    <submittedName>
        <fullName evidence="16">Uncharacterized protein</fullName>
    </submittedName>
</protein>
<feature type="compositionally biased region" description="Acidic residues" evidence="12">
    <location>
        <begin position="822"/>
        <end position="837"/>
    </location>
</feature>
<evidence type="ECO:0000256" key="1">
    <source>
        <dbReference type="ARBA" id="ARBA00004341"/>
    </source>
</evidence>
<dbReference type="GO" id="GO:0031258">
    <property type="term" value="C:lamellipodium membrane"/>
    <property type="evidence" value="ECO:0007669"/>
    <property type="project" value="UniProtKB-SubCell"/>
</dbReference>
<dbReference type="AlphaFoldDB" id="A0AAN9BVX9"/>
<evidence type="ECO:0000256" key="7">
    <source>
        <dbReference type="ARBA" id="ARBA00022825"/>
    </source>
</evidence>
<feature type="region of interest" description="Disordered" evidence="12">
    <location>
        <begin position="1"/>
        <end position="33"/>
    </location>
</feature>
<keyword evidence="10 13" id="KW-0472">Membrane</keyword>
<dbReference type="Pfam" id="PF00930">
    <property type="entry name" value="DPPIV_N"/>
    <property type="match status" value="1"/>
</dbReference>
<dbReference type="GO" id="GO:0008239">
    <property type="term" value="F:dipeptidyl-peptidase activity"/>
    <property type="evidence" value="ECO:0007669"/>
    <property type="project" value="TreeGrafter"/>
</dbReference>
<dbReference type="SUPFAM" id="SSF82171">
    <property type="entry name" value="DPP6 N-terminal domain-like"/>
    <property type="match status" value="1"/>
</dbReference>
<evidence type="ECO:0000256" key="11">
    <source>
        <dbReference type="ARBA" id="ARBA00023180"/>
    </source>
</evidence>
<gene>
    <name evidence="16" type="ORF">V1264_012915</name>
</gene>
<dbReference type="InterPro" id="IPR002469">
    <property type="entry name" value="Peptidase_S9B_N"/>
</dbReference>
<evidence type="ECO:0000259" key="15">
    <source>
        <dbReference type="Pfam" id="PF00930"/>
    </source>
</evidence>
<evidence type="ECO:0000256" key="4">
    <source>
        <dbReference type="ARBA" id="ARBA00022670"/>
    </source>
</evidence>
<accession>A0AAN9BVX9</accession>
<feature type="domain" description="Dipeptidylpeptidase IV N-terminal" evidence="15">
    <location>
        <begin position="152"/>
        <end position="519"/>
    </location>
</feature>
<dbReference type="Pfam" id="PF00326">
    <property type="entry name" value="Peptidase_S9"/>
    <property type="match status" value="1"/>
</dbReference>
<comment type="caution">
    <text evidence="16">The sequence shown here is derived from an EMBL/GenBank/DDBJ whole genome shotgun (WGS) entry which is preliminary data.</text>
</comment>
<evidence type="ECO:0000256" key="6">
    <source>
        <dbReference type="ARBA" id="ARBA00022801"/>
    </source>
</evidence>
<organism evidence="16 17">
    <name type="scientific">Littorina saxatilis</name>
    <dbReference type="NCBI Taxonomy" id="31220"/>
    <lineage>
        <taxon>Eukaryota</taxon>
        <taxon>Metazoa</taxon>
        <taxon>Spiralia</taxon>
        <taxon>Lophotrochozoa</taxon>
        <taxon>Mollusca</taxon>
        <taxon>Gastropoda</taxon>
        <taxon>Caenogastropoda</taxon>
        <taxon>Littorinimorpha</taxon>
        <taxon>Littorinoidea</taxon>
        <taxon>Littorinidae</taxon>
        <taxon>Littorina</taxon>
    </lineage>
</organism>
<keyword evidence="11" id="KW-0325">Glycoprotein</keyword>
<evidence type="ECO:0000256" key="10">
    <source>
        <dbReference type="ARBA" id="ARBA00023136"/>
    </source>
</evidence>
<dbReference type="GO" id="GO:0004252">
    <property type="term" value="F:serine-type endopeptidase activity"/>
    <property type="evidence" value="ECO:0007669"/>
    <property type="project" value="InterPro"/>
</dbReference>
<evidence type="ECO:0000256" key="5">
    <source>
        <dbReference type="ARBA" id="ARBA00022692"/>
    </source>
</evidence>
<dbReference type="Gene3D" id="3.40.50.1820">
    <property type="entry name" value="alpha/beta hydrolase"/>
    <property type="match status" value="1"/>
</dbReference>
<feature type="compositionally biased region" description="Polar residues" evidence="12">
    <location>
        <begin position="1"/>
        <end position="12"/>
    </location>
</feature>
<dbReference type="InterPro" id="IPR029058">
    <property type="entry name" value="AB_hydrolase_fold"/>
</dbReference>
<dbReference type="Proteomes" id="UP001374579">
    <property type="component" value="Unassembled WGS sequence"/>
</dbReference>
<keyword evidence="4" id="KW-0645">Protease</keyword>
<comment type="subcellular location">
    <subcellularLocation>
        <location evidence="1">Cell projection</location>
        <location evidence="1">Invadopodium membrane</location>
        <topology evidence="1">Single-pass type II membrane protein</topology>
    </subcellularLocation>
    <subcellularLocation>
        <location evidence="2">Cell projection</location>
        <location evidence="2">Lamellipodium membrane</location>
        <topology evidence="2">Single-pass type II membrane protein</topology>
    </subcellularLocation>
</comment>
<feature type="region of interest" description="Disordered" evidence="12">
    <location>
        <begin position="815"/>
        <end position="837"/>
    </location>
</feature>
<feature type="domain" description="Peptidase S9 prolyl oligopeptidase catalytic" evidence="14">
    <location>
        <begin position="603"/>
        <end position="808"/>
    </location>
</feature>
<sequence>MANSRTRQTDTSKLGEYQPLSMEEDTESLGSTRLTEADHELVGNTAQQRNWKGIAIALLVIIVVCALIITAVILATPKVESQYYGDKFTLDDFLDKSFKPKVFQTTWLPGDRFLFRNQDGALHVFNCSTNTSTMLLDNTTFRQLDTETYWLSADEEFLLLRHDGVQVYRHSSLAHYTVVKLDTKEEFKVKGIGKDTMLQYVGWSTTGNAMVLVEGNNLYYRDTMNSKLDTLTSSGKHEEIYNGIPDWVYEEEIISSDHALWWSPAGTHLCYGVFNDSQVPRYTFPTYGNFANAYTQQKHLAYPKPGYPNPTVQLKVVKLSDRTTVDLQPPANFRGKEYYFTVVTWVDDKTVLVTWVNRPQNFSYVTLCKISDGTCENSIEEEGHGGWVDLYKPPVFAPDGKSYFWILPQRHNGDGYFSNVARVQIRDAPGTMDTKTFLTNTKWEVTSILAYDDERNLVYFIGTGGDPRERHLHSVNVENKALRCLTCDIDEEGCQYVDAAFSPSNSFYILSCLGPGVPYYSLRSPQENAELRRLENNTAFGLRIAKKAMPKVKYIQVDVEGSEKVWGKLLLPPILNEEEILLYPLLVSVYGGPGTQEVTEQFSIKWETYLVSTRDVVVLFVDGRGTGGRGKQWLHKIYKKLGTLEVEDTIKATKEVATRHFIDSSKVAIWGWSYGGYVTTSAIGKSDDPLYRCAIAVAPVTDWIYYDSVYTERYMGFPRAEDNLHGYKAANVSQHVENFKKSRLMLVHGTADDNVHFQHYAQLVKAMVEANVYFRTLVYPDKHHGLLGGNTRNHLFQSLDDFLTECFDGWSKKFGRPPNMEVENESEHEEEEPVKDE</sequence>
<evidence type="ECO:0000256" key="12">
    <source>
        <dbReference type="SAM" id="MobiDB-lite"/>
    </source>
</evidence>
<evidence type="ECO:0000256" key="9">
    <source>
        <dbReference type="ARBA" id="ARBA00022989"/>
    </source>
</evidence>